<organism evidence="2 3">
    <name type="scientific">Thermaerobacillus caldiproteolyticus</name>
    <dbReference type="NCBI Taxonomy" id="247480"/>
    <lineage>
        <taxon>Bacteria</taxon>
        <taxon>Bacillati</taxon>
        <taxon>Bacillota</taxon>
        <taxon>Bacilli</taxon>
        <taxon>Bacillales</taxon>
        <taxon>Anoxybacillaceae</taxon>
        <taxon>Thermaerobacillus</taxon>
    </lineage>
</organism>
<comment type="caution">
    <text evidence="2">The sequence shown here is derived from an EMBL/GenBank/DDBJ whole genome shotgun (WGS) entry which is preliminary data.</text>
</comment>
<sequence length="33" mass="3705">MIGKMEHKKHAYRYAITGHHQTGDALKRRAAGA</sequence>
<dbReference type="Proteomes" id="UP000523087">
    <property type="component" value="Unassembled WGS sequence"/>
</dbReference>
<evidence type="ECO:0000256" key="1">
    <source>
        <dbReference type="SAM" id="MobiDB-lite"/>
    </source>
</evidence>
<proteinExistence type="predicted"/>
<name>A0A7W0BZE6_9BACL</name>
<evidence type="ECO:0000313" key="3">
    <source>
        <dbReference type="Proteomes" id="UP000523087"/>
    </source>
</evidence>
<evidence type="ECO:0000313" key="2">
    <source>
        <dbReference type="EMBL" id="MBA2875963.1"/>
    </source>
</evidence>
<dbReference type="AlphaFoldDB" id="A0A7W0BZE6"/>
<accession>A0A7W0BZE6</accession>
<protein>
    <submittedName>
        <fullName evidence="2">Uncharacterized protein</fullName>
    </submittedName>
</protein>
<dbReference type="EMBL" id="JACDUT010000008">
    <property type="protein sequence ID" value="MBA2875963.1"/>
    <property type="molecule type" value="Genomic_DNA"/>
</dbReference>
<reference evidence="2 3" key="1">
    <citation type="submission" date="2020-07" db="EMBL/GenBank/DDBJ databases">
        <title>Genomic Encyclopedia of Type Strains, Phase IV (KMG-IV): sequencing the most valuable type-strain genomes for metagenomic binning, comparative biology and taxonomic classification.</title>
        <authorList>
            <person name="Goeker M."/>
        </authorList>
    </citation>
    <scope>NUCLEOTIDE SEQUENCE [LARGE SCALE GENOMIC DNA]</scope>
    <source>
        <strain evidence="2 3">DSM 15730</strain>
    </source>
</reference>
<keyword evidence="3" id="KW-1185">Reference proteome</keyword>
<gene>
    <name evidence="2" type="ORF">HNR31_002757</name>
</gene>
<feature type="region of interest" description="Disordered" evidence="1">
    <location>
        <begin position="13"/>
        <end position="33"/>
    </location>
</feature>